<dbReference type="GeneID" id="69580634"/>
<evidence type="ECO:0000313" key="1">
    <source>
        <dbReference type="EMBL" id="CEN39533.1"/>
    </source>
</evidence>
<evidence type="ECO:0000313" key="2">
    <source>
        <dbReference type="Proteomes" id="UP000044026"/>
    </source>
</evidence>
<protein>
    <submittedName>
        <fullName evidence="1">Uncharacterized protein</fullName>
    </submittedName>
</protein>
<name>A0A0B7HPT1_9FLAO</name>
<dbReference type="Proteomes" id="UP000044026">
    <property type="component" value="Unassembled WGS sequence"/>
</dbReference>
<dbReference type="EMBL" id="CDOE01000074">
    <property type="protein sequence ID" value="CEN39533.1"/>
    <property type="molecule type" value="Genomic_DNA"/>
</dbReference>
<accession>A0A0B7HPT1</accession>
<proteinExistence type="predicted"/>
<reference evidence="1 2" key="1">
    <citation type="submission" date="2015-01" db="EMBL/GenBank/DDBJ databases">
        <authorList>
            <person name="Xiang T."/>
            <person name="Song Y."/>
            <person name="Huang L."/>
            <person name="Wang B."/>
            <person name="Wu P."/>
        </authorList>
    </citation>
    <scope>NUCLEOTIDE SEQUENCE [LARGE SCALE GENOMIC DNA]</scope>
    <source>
        <strain evidence="1 2">Cc12</strain>
    </source>
</reference>
<dbReference type="AlphaFoldDB" id="A0A0B7HPT1"/>
<organism evidence="1 2">
    <name type="scientific">Capnocytophaga canimorsus</name>
    <dbReference type="NCBI Taxonomy" id="28188"/>
    <lineage>
        <taxon>Bacteria</taxon>
        <taxon>Pseudomonadati</taxon>
        <taxon>Bacteroidota</taxon>
        <taxon>Flavobacteriia</taxon>
        <taxon>Flavobacteriales</taxon>
        <taxon>Flavobacteriaceae</taxon>
        <taxon>Capnocytophaga</taxon>
    </lineage>
</organism>
<sequence>MNIFSVLFVLCSLITFGLCFLIIAKIILLYKQAQGDTSPPFQVPKGFPRFKNKWIDRLVILLIFNLLGLSVLFSSGRLSGGRGIPLDVFVENIGNYLIIITTINLLMLSLMYLFNKTQMLWLKRLKMAWYYEAILWAVLLLLTLYLGLSVQNKIEILMMAG</sequence>
<gene>
    <name evidence="1" type="ORF">CCAN12_760091</name>
</gene>
<dbReference type="RefSeq" id="WP_042001365.1">
    <property type="nucleotide sequence ID" value="NZ_CP022382.1"/>
</dbReference>